<dbReference type="GO" id="GO:0046872">
    <property type="term" value="F:metal ion binding"/>
    <property type="evidence" value="ECO:0007669"/>
    <property type="project" value="UniProtKB-KW"/>
</dbReference>
<evidence type="ECO:0000256" key="1">
    <source>
        <dbReference type="ARBA" id="ARBA00010211"/>
    </source>
</evidence>
<dbReference type="OrthoDB" id="411064at2759"/>
<feature type="domain" description="Fumarylacetoacetase-like C-terminal" evidence="3">
    <location>
        <begin position="84"/>
        <end position="294"/>
    </location>
</feature>
<gene>
    <name evidence="4" type="ORF">FB567DRAFT_564824</name>
</gene>
<protein>
    <recommendedName>
        <fullName evidence="3">Fumarylacetoacetase-like C-terminal domain-containing protein</fullName>
    </recommendedName>
</protein>
<comment type="similarity">
    <text evidence="1">Belongs to the FAH family.</text>
</comment>
<sequence>MSSKIVEWNRLVRYVPEGEGSHVRYGEPLIDEKDADNVAQLAEAGKLQVRVLEGDDALSAKRTDKTEKVGKLLGPLRQSEVPIIRCIGLNYTTHILETGRALPTCPTVFTKPGPAVADHGEPIPIPRIAQSMCDYEGELVVVIGKDAKNVAEGDALEYVAAYTAGNDVSARDWQREASKAGPVPQWSFSKSFDKYAPLGPCLVASHILGNADKQSLKTFVNGDVRQNSNTSDLCFDVQKLVAFCSQGQTLQRGSLIMTGTPGGVALFMKPQAFLQDGDEVAVEIGGIGRVSNRMAFE</sequence>
<proteinExistence type="inferred from homology"/>
<keyword evidence="2" id="KW-0479">Metal-binding</keyword>
<dbReference type="AlphaFoldDB" id="A0A8K0QTJ5"/>
<dbReference type="GO" id="GO:0050163">
    <property type="term" value="F:oxaloacetate tautomerase activity"/>
    <property type="evidence" value="ECO:0007669"/>
    <property type="project" value="UniProtKB-ARBA"/>
</dbReference>
<dbReference type="Gene3D" id="3.90.850.10">
    <property type="entry name" value="Fumarylacetoacetase-like, C-terminal domain"/>
    <property type="match status" value="1"/>
</dbReference>
<evidence type="ECO:0000256" key="2">
    <source>
        <dbReference type="ARBA" id="ARBA00022723"/>
    </source>
</evidence>
<dbReference type="GO" id="GO:0006107">
    <property type="term" value="P:oxaloacetate metabolic process"/>
    <property type="evidence" value="ECO:0007669"/>
    <property type="project" value="UniProtKB-ARBA"/>
</dbReference>
<comment type="caution">
    <text evidence="4">The sequence shown here is derived from an EMBL/GenBank/DDBJ whole genome shotgun (WGS) entry which is preliminary data.</text>
</comment>
<dbReference type="Pfam" id="PF01557">
    <property type="entry name" value="FAA_hydrolase"/>
    <property type="match status" value="1"/>
</dbReference>
<dbReference type="EMBL" id="JAGMVJ010000028">
    <property type="protein sequence ID" value="KAH7070069.1"/>
    <property type="molecule type" value="Genomic_DNA"/>
</dbReference>
<evidence type="ECO:0000259" key="3">
    <source>
        <dbReference type="Pfam" id="PF01557"/>
    </source>
</evidence>
<dbReference type="Proteomes" id="UP000813461">
    <property type="component" value="Unassembled WGS sequence"/>
</dbReference>
<dbReference type="PANTHER" id="PTHR11820:SF100">
    <property type="entry name" value="FUMARYLACETOACETATE HYDROLASE FAMILY PROTEIN (AFU_ORTHOLOGUE AFUA_4G01490)"/>
    <property type="match status" value="1"/>
</dbReference>
<evidence type="ECO:0000313" key="4">
    <source>
        <dbReference type="EMBL" id="KAH7070069.1"/>
    </source>
</evidence>
<organism evidence="4 5">
    <name type="scientific">Paraphoma chrysanthemicola</name>
    <dbReference type="NCBI Taxonomy" id="798071"/>
    <lineage>
        <taxon>Eukaryota</taxon>
        <taxon>Fungi</taxon>
        <taxon>Dikarya</taxon>
        <taxon>Ascomycota</taxon>
        <taxon>Pezizomycotina</taxon>
        <taxon>Dothideomycetes</taxon>
        <taxon>Pleosporomycetidae</taxon>
        <taxon>Pleosporales</taxon>
        <taxon>Pleosporineae</taxon>
        <taxon>Phaeosphaeriaceae</taxon>
        <taxon>Paraphoma</taxon>
    </lineage>
</organism>
<dbReference type="InterPro" id="IPR011234">
    <property type="entry name" value="Fumarylacetoacetase-like_C"/>
</dbReference>
<dbReference type="InterPro" id="IPR036663">
    <property type="entry name" value="Fumarylacetoacetase_C_sf"/>
</dbReference>
<dbReference type="PANTHER" id="PTHR11820">
    <property type="entry name" value="ACYLPYRUVASE"/>
    <property type="match status" value="1"/>
</dbReference>
<dbReference type="SUPFAM" id="SSF56529">
    <property type="entry name" value="FAH"/>
    <property type="match status" value="1"/>
</dbReference>
<accession>A0A8K0QTJ5</accession>
<keyword evidence="5" id="KW-1185">Reference proteome</keyword>
<name>A0A8K0QTJ5_9PLEO</name>
<reference evidence="4" key="1">
    <citation type="journal article" date="2021" name="Nat. Commun.">
        <title>Genetic determinants of endophytism in the Arabidopsis root mycobiome.</title>
        <authorList>
            <person name="Mesny F."/>
            <person name="Miyauchi S."/>
            <person name="Thiergart T."/>
            <person name="Pickel B."/>
            <person name="Atanasova L."/>
            <person name="Karlsson M."/>
            <person name="Huettel B."/>
            <person name="Barry K.W."/>
            <person name="Haridas S."/>
            <person name="Chen C."/>
            <person name="Bauer D."/>
            <person name="Andreopoulos W."/>
            <person name="Pangilinan J."/>
            <person name="LaButti K."/>
            <person name="Riley R."/>
            <person name="Lipzen A."/>
            <person name="Clum A."/>
            <person name="Drula E."/>
            <person name="Henrissat B."/>
            <person name="Kohler A."/>
            <person name="Grigoriev I.V."/>
            <person name="Martin F.M."/>
            <person name="Hacquard S."/>
        </authorList>
    </citation>
    <scope>NUCLEOTIDE SEQUENCE</scope>
    <source>
        <strain evidence="4">MPI-SDFR-AT-0120</strain>
    </source>
</reference>
<dbReference type="FunFam" id="3.90.850.10:FF:000002">
    <property type="entry name" value="2-hydroxyhepta-2,4-diene-1,7-dioate isomerase"/>
    <property type="match status" value="1"/>
</dbReference>
<evidence type="ECO:0000313" key="5">
    <source>
        <dbReference type="Proteomes" id="UP000813461"/>
    </source>
</evidence>